<dbReference type="SUPFAM" id="SSF56925">
    <property type="entry name" value="OMPA-like"/>
    <property type="match status" value="1"/>
</dbReference>
<keyword evidence="4" id="KW-1185">Reference proteome</keyword>
<evidence type="ECO:0000313" key="3">
    <source>
        <dbReference type="EMBL" id="SDS45615.1"/>
    </source>
</evidence>
<dbReference type="STRING" id="1249933.SAMN04489797_1639"/>
<feature type="compositionally biased region" description="Low complexity" evidence="1">
    <location>
        <begin position="151"/>
        <end position="160"/>
    </location>
</feature>
<reference evidence="3 4" key="1">
    <citation type="submission" date="2016-10" db="EMBL/GenBank/DDBJ databases">
        <authorList>
            <person name="Varghese N."/>
            <person name="Submissions S."/>
        </authorList>
    </citation>
    <scope>NUCLEOTIDE SEQUENCE [LARGE SCALE GENOMIC DNA]</scope>
    <source>
        <strain evidence="3 4">RHA_55</strain>
    </source>
</reference>
<evidence type="ECO:0000313" key="4">
    <source>
        <dbReference type="Proteomes" id="UP000198963"/>
    </source>
</evidence>
<dbReference type="EMBL" id="LT629774">
    <property type="protein sequence ID" value="SDS45615.1"/>
    <property type="molecule type" value="Genomic_DNA"/>
</dbReference>
<feature type="region of interest" description="Disordered" evidence="1">
    <location>
        <begin position="84"/>
        <end position="160"/>
    </location>
</feature>
<dbReference type="Proteomes" id="UP000198963">
    <property type="component" value="Chromosome I"/>
</dbReference>
<name>A0A1H1SCA7_9FLAO</name>
<dbReference type="InterPro" id="IPR011250">
    <property type="entry name" value="OMP/PagP_B-barrel"/>
</dbReference>
<gene>
    <name evidence="3" type="ORF">SAMN04489797_1639</name>
</gene>
<dbReference type="RefSeq" id="WP_092446018.1">
    <property type="nucleotide sequence ID" value="NZ_LT629774.1"/>
</dbReference>
<sequence length="527" mass="59305">MNDKKNIDRLFQEKFKDFEVAPNDALWDRINESLPHKKKKRRVIALWWQIGGVAAAIALLFTVGVTVFNTDNNIQEFPIVNSEDKNTPLEKDSTNTATDNSQHKFNKVKEESTTIANTNIGTEQNSKVNDSEELPQQNTKASHRLTTPKYSNTTSNAMANTTNNKVKNKTNKRVKNTTVSNEPEAVRIVNQTKTSTSHIKEDNSTELASEIEKQSVLKKNLKDSKTIVAERTKTTTAASEYNDETSEINDTELQELISEKLEEETIEDAIAENNETISEEEKEDDRSRWSIAPNVAPVYFNAFGEGSSLDKQFNENSKNSDVNMSYGIAGSYAISKKIKIRAGINRVNLNQTTSDVFAFVGPETAARSNDASFNNIAFSTSNETQQVSLMSAKMMNRSSTPELFNTKIAGQIDQRFGFIEIPLEIEYRLLDTKFGINIISGFSTLFLSENEIYADINGRSELIGEANNINDTSFSANFGLGMDYRISRQWNINLEPTFKYQINTFNNTTGDFKPFFIGLYTGLSYKF</sequence>
<accession>A0A1H1SCA7</accession>
<keyword evidence="2" id="KW-0472">Membrane</keyword>
<proteinExistence type="predicted"/>
<organism evidence="3 4">
    <name type="scientific">Winogradskyella sediminis</name>
    <dbReference type="NCBI Taxonomy" id="1382466"/>
    <lineage>
        <taxon>Bacteria</taxon>
        <taxon>Pseudomonadati</taxon>
        <taxon>Bacteroidota</taxon>
        <taxon>Flavobacteriia</taxon>
        <taxon>Flavobacteriales</taxon>
        <taxon>Flavobacteriaceae</taxon>
        <taxon>Winogradskyella</taxon>
    </lineage>
</organism>
<evidence type="ECO:0000256" key="1">
    <source>
        <dbReference type="SAM" id="MobiDB-lite"/>
    </source>
</evidence>
<feature type="compositionally biased region" description="Polar residues" evidence="1">
    <location>
        <begin position="113"/>
        <end position="150"/>
    </location>
</feature>
<feature type="transmembrane region" description="Helical" evidence="2">
    <location>
        <begin position="46"/>
        <end position="68"/>
    </location>
</feature>
<dbReference type="AlphaFoldDB" id="A0A1H1SCA7"/>
<evidence type="ECO:0000256" key="2">
    <source>
        <dbReference type="SAM" id="Phobius"/>
    </source>
</evidence>
<evidence type="ECO:0008006" key="5">
    <source>
        <dbReference type="Google" id="ProtNLM"/>
    </source>
</evidence>
<feature type="compositionally biased region" description="Basic and acidic residues" evidence="1">
    <location>
        <begin position="84"/>
        <end position="93"/>
    </location>
</feature>
<keyword evidence="2" id="KW-1133">Transmembrane helix</keyword>
<protein>
    <recommendedName>
        <fullName evidence="5">Outer membrane protein beta-barrel domain-containing protein</fullName>
    </recommendedName>
</protein>
<keyword evidence="2" id="KW-0812">Transmembrane</keyword>